<accession>A0A392P194</accession>
<protein>
    <submittedName>
        <fullName evidence="1">Histone H2B.1-like</fullName>
    </submittedName>
</protein>
<dbReference type="GO" id="GO:0046982">
    <property type="term" value="F:protein heterodimerization activity"/>
    <property type="evidence" value="ECO:0007669"/>
    <property type="project" value="InterPro"/>
</dbReference>
<dbReference type="EMBL" id="LXQA010059712">
    <property type="protein sequence ID" value="MCI05778.1"/>
    <property type="molecule type" value="Genomic_DNA"/>
</dbReference>
<comment type="caution">
    <text evidence="1">The sequence shown here is derived from an EMBL/GenBank/DDBJ whole genome shotgun (WGS) entry which is preliminary data.</text>
</comment>
<proteinExistence type="predicted"/>
<dbReference type="InterPro" id="IPR009072">
    <property type="entry name" value="Histone-fold"/>
</dbReference>
<name>A0A392P194_9FABA</name>
<keyword evidence="2" id="KW-1185">Reference proteome</keyword>
<dbReference type="AlphaFoldDB" id="A0A392P194"/>
<dbReference type="Gene3D" id="1.10.20.10">
    <property type="entry name" value="Histone, subunit A"/>
    <property type="match status" value="1"/>
</dbReference>
<evidence type="ECO:0000313" key="2">
    <source>
        <dbReference type="Proteomes" id="UP000265520"/>
    </source>
</evidence>
<dbReference type="Proteomes" id="UP000265520">
    <property type="component" value="Unassembled WGS sequence"/>
</dbReference>
<organism evidence="1 2">
    <name type="scientific">Trifolium medium</name>
    <dbReference type="NCBI Taxonomy" id="97028"/>
    <lineage>
        <taxon>Eukaryota</taxon>
        <taxon>Viridiplantae</taxon>
        <taxon>Streptophyta</taxon>
        <taxon>Embryophyta</taxon>
        <taxon>Tracheophyta</taxon>
        <taxon>Spermatophyta</taxon>
        <taxon>Magnoliopsida</taxon>
        <taxon>eudicotyledons</taxon>
        <taxon>Gunneridae</taxon>
        <taxon>Pentapetalae</taxon>
        <taxon>rosids</taxon>
        <taxon>fabids</taxon>
        <taxon>Fabales</taxon>
        <taxon>Fabaceae</taxon>
        <taxon>Papilionoideae</taxon>
        <taxon>50 kb inversion clade</taxon>
        <taxon>NPAAA clade</taxon>
        <taxon>Hologalegina</taxon>
        <taxon>IRL clade</taxon>
        <taxon>Trifolieae</taxon>
        <taxon>Trifolium</taxon>
    </lineage>
</organism>
<dbReference type="SUPFAM" id="SSF47113">
    <property type="entry name" value="Histone-fold"/>
    <property type="match status" value="1"/>
</dbReference>
<evidence type="ECO:0000313" key="1">
    <source>
        <dbReference type="EMBL" id="MCI05778.1"/>
    </source>
</evidence>
<reference evidence="1 2" key="1">
    <citation type="journal article" date="2018" name="Front. Plant Sci.">
        <title>Red Clover (Trifolium pratense) and Zigzag Clover (T. medium) - A Picture of Genomic Similarities and Differences.</title>
        <authorList>
            <person name="Dluhosova J."/>
            <person name="Istvanek J."/>
            <person name="Nedelnik J."/>
            <person name="Repkova J."/>
        </authorList>
    </citation>
    <scope>NUCLEOTIDE SEQUENCE [LARGE SCALE GENOMIC DNA]</scope>
    <source>
        <strain evidence="2">cv. 10/8</strain>
        <tissue evidence="1">Leaf</tissue>
    </source>
</reference>
<sequence length="113" mass="13138">MARTAFYHFIFTIPRDKPTAVEKNWTAAVVEDVDGKKMKYWKKNMFKFNNDILQVLKHVHPNIPITCGALEVMNTIISNMMLKLVQKSYKHSLRHKMSKLSIKHECSSVLVTC</sequence>